<sequence>MKNTKVKILPYAIALVLGGLYSTVAGAHGYIENPKSRSFNYYASPWPADEIEAHKLPAGGLMENDTSYENAFNFPPDGKLASGGNANRTPLDNESYNWPVNSMKSGTQDFTWYIPAQHRTTYFTYYITKQDWKSKPGYGQKLTKEMFEDKPFCHKVYPYPASNDISFPKLKTVHTCTVPQRTGDQKIYSVWRIRDTAMAFYQMVDVKFDGSSGPEDEVVKPVADIRASSSDLSTSNLTLDASASSGKSLRYSWQVMSNSDKVTLSGSTSSTATLRLKNQATSNFNVQVKLTVTNGQNVSNSKTITLKASKPAEVNKPVAVVPADFTVTESSNSAGYELDGSRSKNAQSYSWKIVQGAGNFWLQEKQGGGWVKEVKLAKARALVPANKVGKAVYELTVIGKDGSKDARRVTVTVKPVADNGNDNDNGNGNGNDNDNGNGNGNDNGNDNGQAHPKFEFGKAYKGGDKVTGTDGGVYECRGWPATGWCNVAKGTAQETHYTPGSGINWINAWIKI</sequence>
<evidence type="ECO:0000259" key="3">
    <source>
        <dbReference type="Pfam" id="PF03067"/>
    </source>
</evidence>
<evidence type="ECO:0000256" key="2">
    <source>
        <dbReference type="SAM" id="MobiDB-lite"/>
    </source>
</evidence>
<dbReference type="SUPFAM" id="SSF81296">
    <property type="entry name" value="E set domains"/>
    <property type="match status" value="1"/>
</dbReference>
<dbReference type="Gene3D" id="2.60.40.10">
    <property type="entry name" value="Immunoglobulins"/>
    <property type="match status" value="2"/>
</dbReference>
<reference evidence="4 5" key="1">
    <citation type="journal article" date="2017" name="Int. J. Syst. Evol. Microbiol.">
        <title>Rouxiella badensis sp. nov. and Rouxiella silvae sp. nov. isolated from peat bog soil in Germany and emendation of the genus description.</title>
        <authorList>
            <person name="Le Fleche-Mateos A."/>
            <person name="Kugler J.H."/>
            <person name="Hansen S.H."/>
            <person name="Syldatk C."/>
            <person name="Hausmann R."/>
            <person name="Lomprez F."/>
            <person name="Vandenbogaert M."/>
            <person name="Manuguerra J.C."/>
            <person name="Grimont P.A."/>
        </authorList>
    </citation>
    <scope>NUCLEOTIDE SEQUENCE [LARGE SCALE GENOMIC DNA]</scope>
    <source>
        <strain evidence="4 5">213</strain>
    </source>
</reference>
<dbReference type="InterPro" id="IPR013783">
    <property type="entry name" value="Ig-like_fold"/>
</dbReference>
<dbReference type="Gene3D" id="2.70.50.50">
    <property type="entry name" value="chitin-binding protein cbp21"/>
    <property type="match status" value="1"/>
</dbReference>
<dbReference type="InterPro" id="IPR004302">
    <property type="entry name" value="Cellulose/chitin-bd_N"/>
</dbReference>
<name>A0ABX3U0N9_9GAMM</name>
<feature type="compositionally biased region" description="Basic and acidic residues" evidence="2">
    <location>
        <begin position="452"/>
        <end position="461"/>
    </location>
</feature>
<accession>A0ABX3U0N9</accession>
<dbReference type="Pfam" id="PF03067">
    <property type="entry name" value="LPMO_10"/>
    <property type="match status" value="1"/>
</dbReference>
<protein>
    <recommendedName>
        <fullName evidence="3">Chitin-binding type-4 domain-containing protein</fullName>
    </recommendedName>
</protein>
<evidence type="ECO:0000256" key="1">
    <source>
        <dbReference type="ARBA" id="ARBA00022729"/>
    </source>
</evidence>
<dbReference type="PANTHER" id="PTHR34823:SF1">
    <property type="entry name" value="CHITIN-BINDING TYPE-4 DOMAIN-CONTAINING PROTEIN"/>
    <property type="match status" value="1"/>
</dbReference>
<feature type="region of interest" description="Disordered" evidence="2">
    <location>
        <begin position="413"/>
        <end position="461"/>
    </location>
</feature>
<dbReference type="Proteomes" id="UP000192722">
    <property type="component" value="Unassembled WGS sequence"/>
</dbReference>
<organism evidence="4 5">
    <name type="scientific">Rouxiella silvae</name>
    <dbReference type="NCBI Taxonomy" id="1646373"/>
    <lineage>
        <taxon>Bacteria</taxon>
        <taxon>Pseudomonadati</taxon>
        <taxon>Pseudomonadota</taxon>
        <taxon>Gammaproteobacteria</taxon>
        <taxon>Enterobacterales</taxon>
        <taxon>Yersiniaceae</taxon>
        <taxon>Rouxiella</taxon>
    </lineage>
</organism>
<dbReference type="InterPro" id="IPR051024">
    <property type="entry name" value="GlcNAc_Chitin_IntDeg"/>
</dbReference>
<feature type="domain" description="Chitin-binding type-4" evidence="3">
    <location>
        <begin position="28"/>
        <end position="206"/>
    </location>
</feature>
<evidence type="ECO:0000313" key="5">
    <source>
        <dbReference type="Proteomes" id="UP000192722"/>
    </source>
</evidence>
<proteinExistence type="predicted"/>
<dbReference type="EMBL" id="MRWD01000025">
    <property type="protein sequence ID" value="ORJ21030.1"/>
    <property type="molecule type" value="Genomic_DNA"/>
</dbReference>
<dbReference type="CDD" id="cd21177">
    <property type="entry name" value="LPMO_AA10"/>
    <property type="match status" value="1"/>
</dbReference>
<evidence type="ECO:0000313" key="4">
    <source>
        <dbReference type="EMBL" id="ORJ21030.1"/>
    </source>
</evidence>
<gene>
    <name evidence="4" type="ORF">BS639_11830</name>
</gene>
<dbReference type="InterPro" id="IPR014756">
    <property type="entry name" value="Ig_E-set"/>
</dbReference>
<comment type="caution">
    <text evidence="4">The sequence shown here is derived from an EMBL/GenBank/DDBJ whole genome shotgun (WGS) entry which is preliminary data.</text>
</comment>
<keyword evidence="5" id="KW-1185">Reference proteome</keyword>
<feature type="compositionally biased region" description="Low complexity" evidence="2">
    <location>
        <begin position="418"/>
        <end position="448"/>
    </location>
</feature>
<keyword evidence="1" id="KW-0732">Signal</keyword>
<dbReference type="RefSeq" id="WP_084983160.1">
    <property type="nucleotide sequence ID" value="NZ_CBCSCF010000002.1"/>
</dbReference>
<dbReference type="PANTHER" id="PTHR34823">
    <property type="entry name" value="GLCNAC-BINDING PROTEIN A"/>
    <property type="match status" value="1"/>
</dbReference>